<proteinExistence type="predicted"/>
<protein>
    <submittedName>
        <fullName evidence="1">Uncharacterized protein</fullName>
    </submittedName>
</protein>
<sequence>MWVYESCHLVYTRNSRSSGRPTCGDASGSGPVYSRGLCQGPLLPATNPIWTSPPYVTKPEGSPSVHHRKVVLQGNYRRHSHPEASRRYVYDGKGVWVNLTWNDNDDGVVPLRENYWLLFCIEYKLYLLLAPLGEAEAIAGLSPAEGPKPHMAPFLRPRCHTPCNVGKNYNYLSFYEFRVFLYCSPKTIVLLYMAKIVCIPC</sequence>
<dbReference type="AlphaFoldDB" id="A0A8D8QZW4"/>
<accession>A0A8D8QZW4</accession>
<organism evidence="1">
    <name type="scientific">Cacopsylla melanoneura</name>
    <dbReference type="NCBI Taxonomy" id="428564"/>
    <lineage>
        <taxon>Eukaryota</taxon>
        <taxon>Metazoa</taxon>
        <taxon>Ecdysozoa</taxon>
        <taxon>Arthropoda</taxon>
        <taxon>Hexapoda</taxon>
        <taxon>Insecta</taxon>
        <taxon>Pterygota</taxon>
        <taxon>Neoptera</taxon>
        <taxon>Paraneoptera</taxon>
        <taxon>Hemiptera</taxon>
        <taxon>Sternorrhyncha</taxon>
        <taxon>Psylloidea</taxon>
        <taxon>Psyllidae</taxon>
        <taxon>Psyllinae</taxon>
        <taxon>Cacopsylla</taxon>
    </lineage>
</organism>
<reference evidence="1" key="1">
    <citation type="submission" date="2021-05" db="EMBL/GenBank/DDBJ databases">
        <authorList>
            <person name="Alioto T."/>
            <person name="Alioto T."/>
            <person name="Gomez Garrido J."/>
        </authorList>
    </citation>
    <scope>NUCLEOTIDE SEQUENCE</scope>
</reference>
<name>A0A8D8QZW4_9HEMI</name>
<dbReference type="EMBL" id="HBUF01116943">
    <property type="protein sequence ID" value="CAG6641346.1"/>
    <property type="molecule type" value="Transcribed_RNA"/>
</dbReference>
<evidence type="ECO:0000313" key="1">
    <source>
        <dbReference type="EMBL" id="CAG6641346.1"/>
    </source>
</evidence>